<proteinExistence type="predicted"/>
<accession>N1Q7K1</accession>
<dbReference type="HOGENOM" id="CLU_2134630_0_0_1"/>
<dbReference type="AlphaFoldDB" id="N1Q7K1"/>
<dbReference type="Proteomes" id="UP000016932">
    <property type="component" value="Unassembled WGS sequence"/>
</dbReference>
<dbReference type="RefSeq" id="XP_007921614.1">
    <property type="nucleotide sequence ID" value="XM_007923423.1"/>
</dbReference>
<dbReference type="GeneID" id="19332466"/>
<evidence type="ECO:0000313" key="3">
    <source>
        <dbReference type="Proteomes" id="UP000016932"/>
    </source>
</evidence>
<evidence type="ECO:0000256" key="1">
    <source>
        <dbReference type="SAM" id="MobiDB-lite"/>
    </source>
</evidence>
<keyword evidence="3" id="KW-1185">Reference proteome</keyword>
<gene>
    <name evidence="2" type="ORF">MYCFIDRAFT_170266</name>
</gene>
<name>N1Q7K1_PSEFD</name>
<sequence>MKYAVSASGIMHEVRSFSLRHHALYLISPGRAKIKALAERDPNRSLASQESSSKKPKQKRPAKSQFEDRSFSGAYEYLCLAQPQDTEELGVCVQVSGSITCLMPEAATAALHL</sequence>
<reference evidence="2 3" key="1">
    <citation type="journal article" date="2012" name="PLoS Pathog.">
        <title>Diverse lifestyles and strategies of plant pathogenesis encoded in the genomes of eighteen Dothideomycetes fungi.</title>
        <authorList>
            <person name="Ohm R.A."/>
            <person name="Feau N."/>
            <person name="Henrissat B."/>
            <person name="Schoch C.L."/>
            <person name="Horwitz B.A."/>
            <person name="Barry K.W."/>
            <person name="Condon B.J."/>
            <person name="Copeland A.C."/>
            <person name="Dhillon B."/>
            <person name="Glaser F."/>
            <person name="Hesse C.N."/>
            <person name="Kosti I."/>
            <person name="LaButti K."/>
            <person name="Lindquist E.A."/>
            <person name="Lucas S."/>
            <person name="Salamov A.A."/>
            <person name="Bradshaw R.E."/>
            <person name="Ciuffetti L."/>
            <person name="Hamelin R.C."/>
            <person name="Kema G.H.J."/>
            <person name="Lawrence C."/>
            <person name="Scott J.A."/>
            <person name="Spatafora J.W."/>
            <person name="Turgeon B.G."/>
            <person name="de Wit P.J.G.M."/>
            <person name="Zhong S."/>
            <person name="Goodwin S.B."/>
            <person name="Grigoriev I.V."/>
        </authorList>
    </citation>
    <scope>NUCLEOTIDE SEQUENCE [LARGE SCALE GENOMIC DNA]</scope>
    <source>
        <strain evidence="2 3">CIRAD86</strain>
    </source>
</reference>
<organism evidence="2 3">
    <name type="scientific">Pseudocercospora fijiensis (strain CIRAD86)</name>
    <name type="common">Black leaf streak disease fungus</name>
    <name type="synonym">Mycosphaerella fijiensis</name>
    <dbReference type="NCBI Taxonomy" id="383855"/>
    <lineage>
        <taxon>Eukaryota</taxon>
        <taxon>Fungi</taxon>
        <taxon>Dikarya</taxon>
        <taxon>Ascomycota</taxon>
        <taxon>Pezizomycotina</taxon>
        <taxon>Dothideomycetes</taxon>
        <taxon>Dothideomycetidae</taxon>
        <taxon>Mycosphaerellales</taxon>
        <taxon>Mycosphaerellaceae</taxon>
        <taxon>Pseudocercospora</taxon>
    </lineage>
</organism>
<evidence type="ECO:0000313" key="2">
    <source>
        <dbReference type="EMBL" id="EME88680.1"/>
    </source>
</evidence>
<dbReference type="EMBL" id="KB446555">
    <property type="protein sequence ID" value="EME88680.1"/>
    <property type="molecule type" value="Genomic_DNA"/>
</dbReference>
<dbReference type="VEuPathDB" id="FungiDB:MYCFIDRAFT_170266"/>
<dbReference type="KEGG" id="pfj:MYCFIDRAFT_170266"/>
<protein>
    <submittedName>
        <fullName evidence="2">Uncharacterized protein</fullName>
    </submittedName>
</protein>
<feature type="region of interest" description="Disordered" evidence="1">
    <location>
        <begin position="40"/>
        <end position="68"/>
    </location>
</feature>